<comment type="similarity">
    <text evidence="4">Belongs to the glycosyl hydrolase 3 family.</text>
</comment>
<evidence type="ECO:0000256" key="9">
    <source>
        <dbReference type="ARBA" id="ARBA00023001"/>
    </source>
</evidence>
<keyword evidence="13" id="KW-0624">Polysaccharide degradation</keyword>
<accession>A0A5C6SN20</accession>
<dbReference type="AlphaFoldDB" id="A0A5C6SN20"/>
<dbReference type="Pfam" id="PF14310">
    <property type="entry name" value="Fn3-like"/>
    <property type="match status" value="1"/>
</dbReference>
<evidence type="ECO:0000256" key="18">
    <source>
        <dbReference type="ARBA" id="ARBA00041808"/>
    </source>
</evidence>
<evidence type="ECO:0000256" key="14">
    <source>
        <dbReference type="ARBA" id="ARBA00024983"/>
    </source>
</evidence>
<evidence type="ECO:0000256" key="23">
    <source>
        <dbReference type="SAM" id="SignalP"/>
    </source>
</evidence>
<dbReference type="GO" id="GO:0005576">
    <property type="term" value="C:extracellular region"/>
    <property type="evidence" value="ECO:0007669"/>
    <property type="project" value="UniProtKB-SubCell"/>
</dbReference>
<evidence type="ECO:0000256" key="17">
    <source>
        <dbReference type="ARBA" id="ARBA00041601"/>
    </source>
</evidence>
<evidence type="ECO:0000256" key="6">
    <source>
        <dbReference type="ARBA" id="ARBA00022525"/>
    </source>
</evidence>
<keyword evidence="12" id="KW-0326">Glycosidase</keyword>
<dbReference type="InterPro" id="IPR017853">
    <property type="entry name" value="GH"/>
</dbReference>
<evidence type="ECO:0000256" key="16">
    <source>
        <dbReference type="ARBA" id="ARBA00041276"/>
    </source>
</evidence>
<dbReference type="GO" id="GO:0030245">
    <property type="term" value="P:cellulose catabolic process"/>
    <property type="evidence" value="ECO:0007669"/>
    <property type="project" value="UniProtKB-KW"/>
</dbReference>
<proteinExistence type="inferred from homology"/>
<evidence type="ECO:0000256" key="1">
    <source>
        <dbReference type="ARBA" id="ARBA00000448"/>
    </source>
</evidence>
<dbReference type="SMART" id="SM01217">
    <property type="entry name" value="Fn3_like"/>
    <property type="match status" value="1"/>
</dbReference>
<evidence type="ECO:0000256" key="21">
    <source>
        <dbReference type="ARBA" id="ARBA00083231"/>
    </source>
</evidence>
<evidence type="ECO:0000256" key="7">
    <source>
        <dbReference type="ARBA" id="ARBA00022729"/>
    </source>
</evidence>
<gene>
    <name evidence="25" type="ORF">FocTR4_00012600</name>
</gene>
<dbReference type="EMBL" id="VMNF01000012">
    <property type="protein sequence ID" value="TXB99327.1"/>
    <property type="molecule type" value="Genomic_DNA"/>
</dbReference>
<dbReference type="Pfam" id="PF00933">
    <property type="entry name" value="Glyco_hydro_3"/>
    <property type="match status" value="1"/>
</dbReference>
<evidence type="ECO:0000256" key="19">
    <source>
        <dbReference type="ARBA" id="ARBA00070030"/>
    </source>
</evidence>
<dbReference type="InterPro" id="IPR013783">
    <property type="entry name" value="Ig-like_fold"/>
</dbReference>
<dbReference type="FunFam" id="2.60.40.10:FF:000757">
    <property type="entry name" value="Beta-glucosidase G"/>
    <property type="match status" value="1"/>
</dbReference>
<dbReference type="EC" id="3.2.1.21" evidence="5"/>
<comment type="pathway">
    <text evidence="3">Glycan metabolism; cellulose degradation.</text>
</comment>
<comment type="catalytic activity">
    <reaction evidence="1">
        <text>Hydrolysis of terminal, non-reducing beta-D-glucosyl residues with release of beta-D-glucose.</text>
        <dbReference type="EC" id="3.2.1.21"/>
    </reaction>
</comment>
<protein>
    <recommendedName>
        <fullName evidence="19">Beta-glucosidase cel3A</fullName>
        <ecNumber evidence="5">3.2.1.21</ecNumber>
    </recommendedName>
    <alternativeName>
        <fullName evidence="16">Beta-D-glucoside glucohydrolase G</fullName>
    </alternativeName>
    <alternativeName>
        <fullName evidence="20">Beta-D-glucoside glucohydrolase cel3A</fullName>
    </alternativeName>
    <alternativeName>
        <fullName evidence="17">Cellobiase G</fullName>
    </alternativeName>
    <alternativeName>
        <fullName evidence="22">Cellobiase cel3A</fullName>
    </alternativeName>
    <alternativeName>
        <fullName evidence="18">Gentiobiase G</fullName>
    </alternativeName>
    <alternativeName>
        <fullName evidence="21">Gentiobiase cel3A</fullName>
    </alternativeName>
    <alternativeName>
        <fullName evidence="15">Probable beta-glucosidase G</fullName>
    </alternativeName>
</protein>
<keyword evidence="6" id="KW-0964">Secreted</keyword>
<name>A0A5C6SN20_FUSOC</name>
<dbReference type="InterPro" id="IPR026891">
    <property type="entry name" value="Fn3-like"/>
</dbReference>
<dbReference type="PANTHER" id="PTHR42715:SF12">
    <property type="entry name" value="BETA-GLUCOSIDASE G-RELATED"/>
    <property type="match status" value="1"/>
</dbReference>
<dbReference type="PRINTS" id="PR00133">
    <property type="entry name" value="GLHYDRLASE3"/>
</dbReference>
<evidence type="ECO:0000256" key="8">
    <source>
        <dbReference type="ARBA" id="ARBA00022801"/>
    </source>
</evidence>
<dbReference type="InterPro" id="IPR036962">
    <property type="entry name" value="Glyco_hydro_3_N_sf"/>
</dbReference>
<evidence type="ECO:0000256" key="10">
    <source>
        <dbReference type="ARBA" id="ARBA00023180"/>
    </source>
</evidence>
<dbReference type="InterPro" id="IPR036881">
    <property type="entry name" value="Glyco_hydro_3_C_sf"/>
</dbReference>
<comment type="function">
    <text evidence="14">Beta-glucosidases are one of a number of cellulolytic enzymes involved in the degradation of cellulosic biomass. Catalyzes the last step releasing glucose from the inhibitory cellobiose.</text>
</comment>
<keyword evidence="7 23" id="KW-0732">Signal</keyword>
<evidence type="ECO:0000256" key="15">
    <source>
        <dbReference type="ARBA" id="ARBA00039579"/>
    </source>
</evidence>
<dbReference type="GO" id="GO:0008422">
    <property type="term" value="F:beta-glucosidase activity"/>
    <property type="evidence" value="ECO:0007669"/>
    <property type="project" value="UniProtKB-EC"/>
</dbReference>
<evidence type="ECO:0000256" key="13">
    <source>
        <dbReference type="ARBA" id="ARBA00023326"/>
    </source>
</evidence>
<evidence type="ECO:0000256" key="20">
    <source>
        <dbReference type="ARBA" id="ARBA00078013"/>
    </source>
</evidence>
<dbReference type="Gene3D" id="2.60.40.10">
    <property type="entry name" value="Immunoglobulins"/>
    <property type="match status" value="1"/>
</dbReference>
<evidence type="ECO:0000256" key="12">
    <source>
        <dbReference type="ARBA" id="ARBA00023295"/>
    </source>
</evidence>
<feature type="signal peptide" evidence="23">
    <location>
        <begin position="1"/>
        <end position="19"/>
    </location>
</feature>
<dbReference type="Proteomes" id="UP000321331">
    <property type="component" value="Unassembled WGS sequence"/>
</dbReference>
<comment type="subcellular location">
    <subcellularLocation>
        <location evidence="2">Secreted</location>
    </subcellularLocation>
</comment>
<keyword evidence="10" id="KW-0325">Glycoprotein</keyword>
<dbReference type="InterPro" id="IPR001764">
    <property type="entry name" value="Glyco_hydro_3_N"/>
</dbReference>
<evidence type="ECO:0000259" key="24">
    <source>
        <dbReference type="SMART" id="SM01217"/>
    </source>
</evidence>
<dbReference type="InterPro" id="IPR002772">
    <property type="entry name" value="Glyco_hydro_3_C"/>
</dbReference>
<keyword evidence="11" id="KW-0119">Carbohydrate metabolism</keyword>
<evidence type="ECO:0000256" key="11">
    <source>
        <dbReference type="ARBA" id="ARBA00023277"/>
    </source>
</evidence>
<dbReference type="InterPro" id="IPR050288">
    <property type="entry name" value="Cellulose_deg_GH3"/>
</dbReference>
<keyword evidence="8" id="KW-0378">Hydrolase</keyword>
<evidence type="ECO:0000256" key="22">
    <source>
        <dbReference type="ARBA" id="ARBA00083611"/>
    </source>
</evidence>
<dbReference type="FunFam" id="3.20.20.300:FF:000002">
    <property type="entry name" value="Probable beta-glucosidase"/>
    <property type="match status" value="1"/>
</dbReference>
<evidence type="ECO:0000313" key="25">
    <source>
        <dbReference type="EMBL" id="TXB99327.1"/>
    </source>
</evidence>
<feature type="domain" description="Fibronectin type III-like" evidence="24">
    <location>
        <begin position="726"/>
        <end position="797"/>
    </location>
</feature>
<evidence type="ECO:0000256" key="2">
    <source>
        <dbReference type="ARBA" id="ARBA00004613"/>
    </source>
</evidence>
<keyword evidence="9" id="KW-0136">Cellulose degradation</keyword>
<dbReference type="SUPFAM" id="SSF51445">
    <property type="entry name" value="(Trans)glycosidases"/>
    <property type="match status" value="1"/>
</dbReference>
<evidence type="ECO:0000256" key="5">
    <source>
        <dbReference type="ARBA" id="ARBA00012744"/>
    </source>
</evidence>
<dbReference type="SUPFAM" id="SSF52279">
    <property type="entry name" value="Beta-D-glucan exohydrolase, C-terminal domain"/>
    <property type="match status" value="1"/>
</dbReference>
<comment type="caution">
    <text evidence="25">The sequence shown here is derived from an EMBL/GenBank/DDBJ whole genome shotgun (WGS) entry which is preliminary data.</text>
</comment>
<evidence type="ECO:0000256" key="3">
    <source>
        <dbReference type="ARBA" id="ARBA00004987"/>
    </source>
</evidence>
<evidence type="ECO:0000313" key="26">
    <source>
        <dbReference type="Proteomes" id="UP000321331"/>
    </source>
</evidence>
<dbReference type="FunFam" id="3.40.50.1700:FF:000003">
    <property type="entry name" value="Probable beta-glucosidase"/>
    <property type="match status" value="1"/>
</dbReference>
<evidence type="ECO:0000256" key="4">
    <source>
        <dbReference type="ARBA" id="ARBA00005336"/>
    </source>
</evidence>
<sequence length="1050" mass="115970">MASIRSVLVSGLLAAGVNAQAYDSSDRAEDAFSWVQPKNTTILGQYGHSPHYPANNATGKGWEDAFAKAQDFVSQLTLEEKADMVTGTPGPCVGNIVAIPRLNFNGLCLHDGPLAIRVADYASVFPAGVSAASSWDKDLLYQRGLAMGQEFKAKGAHILLGPVAGPLGRSAYSGRNWEGFSPDPYLTGIAMEETIMGHQDAGVQATAKHFIGNEQEVMRNPTFVKDGYIGEVDKEALSSNMDDRTMHELYLWPFANAVHAKASSMMCSYQRLNGSYGCQNSKVLNGILRDELGFQGYVMSDWGATHAGVAAINSGLDMDMPGGIGQYGMYFTKSFFGGNLTRAVNNGTLDETRVNDMITRIMTPYFWLGQDKDYPSVDPSSGDLNTFSPKSTWFREFNLTGERSRDVRGNHGDLIRKHGAESTVLLKNEKNALPLKKPKSIAVFGNDAGDITEGFYNQKDYEFGTLVAGGGSGTGRLTYLVSPLTAINARAKQDGTLVQQWMNNTLIATTNVTDLWIPATPDVCLVFLKTWAEEAADREHLSVDWDGNDVVESVAKYCNNTVVVTHSSGINTLPWADHPNVTAILAAHFPGQESGNSLVDLLYGDVNPSGRLPYTIAFNGTDYNAPPTTAVNTTGKEDWQSWFDEKLEIDYRYFDAHNISVRYEFGFGLSYSTFEISDISAEPLASDITSQPEDLPVQPGGNPALWETIYNVTVSVSNTGKVDGATVPQLYVTFPDSAPAGTPPKQLRGFDKVFLEAGESKSVSFELMRRDLSYWDIISQKWLIPEGEFTIRVGFSSRDLKEETKVTLVEGCFPDNARESYCPLFISSQYRETSISRLYKHSRRVLEIVLSSRKSMRMDQKQDTDLTSIAMSHDLQDEEAMTAEVDRYMARVFDNLTSADPVPMPKEPVYTFSVSAVPVGHFKEDLPDEVPSANRKKDASAWLMVKRGGDKTGFLWCDTDGKPADKKYIQMAPGLTAEFIKEQLVAMYNFQEMKLVEKYNWDINIAMGRRVIVKFAARGTAEPPVVDDEDRPGQYLKEYVFCNETDPELN</sequence>
<feature type="chain" id="PRO_5022783453" description="Beta-glucosidase cel3A" evidence="23">
    <location>
        <begin position="20"/>
        <end position="1050"/>
    </location>
</feature>
<dbReference type="Gene3D" id="3.20.20.300">
    <property type="entry name" value="Glycoside hydrolase, family 3, N-terminal domain"/>
    <property type="match status" value="1"/>
</dbReference>
<organism evidence="25 26">
    <name type="scientific">Fusarium oxysporum f. sp. cubense</name>
    <dbReference type="NCBI Taxonomy" id="61366"/>
    <lineage>
        <taxon>Eukaryota</taxon>
        <taxon>Fungi</taxon>
        <taxon>Dikarya</taxon>
        <taxon>Ascomycota</taxon>
        <taxon>Pezizomycotina</taxon>
        <taxon>Sordariomycetes</taxon>
        <taxon>Hypocreomycetidae</taxon>
        <taxon>Hypocreales</taxon>
        <taxon>Nectriaceae</taxon>
        <taxon>Fusarium</taxon>
        <taxon>Fusarium oxysporum species complex</taxon>
    </lineage>
</organism>
<dbReference type="Pfam" id="PF01915">
    <property type="entry name" value="Glyco_hydro_3_C"/>
    <property type="match status" value="1"/>
</dbReference>
<reference evidence="25 26" key="1">
    <citation type="submission" date="2019-07" db="EMBL/GenBank/DDBJ databases">
        <title>The First High-Quality Draft Genome Sequence of the Causal Agent of the Current Panama Disease Epidemic.</title>
        <authorList>
            <person name="Warmington R.J."/>
            <person name="Kay W."/>
            <person name="Jeffries A."/>
            <person name="Bebber D."/>
            <person name="Moore K."/>
            <person name="Studholme D.J."/>
        </authorList>
    </citation>
    <scope>NUCLEOTIDE SEQUENCE [LARGE SCALE GENOMIC DNA]</scope>
    <source>
        <strain evidence="25 26">TR4</strain>
    </source>
</reference>
<dbReference type="PANTHER" id="PTHR42715">
    <property type="entry name" value="BETA-GLUCOSIDASE"/>
    <property type="match status" value="1"/>
</dbReference>
<dbReference type="Gene3D" id="3.40.50.1700">
    <property type="entry name" value="Glycoside hydrolase family 3 C-terminal domain"/>
    <property type="match status" value="1"/>
</dbReference>